<dbReference type="RefSeq" id="WP_111919905.1">
    <property type="nucleotide sequence ID" value="NZ_CAUWHR010000002.1"/>
</dbReference>
<dbReference type="Pfam" id="PF13419">
    <property type="entry name" value="HAD_2"/>
    <property type="match status" value="1"/>
</dbReference>
<dbReference type="CDD" id="cd07505">
    <property type="entry name" value="HAD_BPGM-like"/>
    <property type="match status" value="1"/>
</dbReference>
<dbReference type="FunFam" id="3.40.50.1000:FF:000036">
    <property type="entry name" value="HAD family hydrolase"/>
    <property type="match status" value="1"/>
</dbReference>
<dbReference type="InterPro" id="IPR041492">
    <property type="entry name" value="HAD_2"/>
</dbReference>
<keyword evidence="2" id="KW-0479">Metal-binding</keyword>
<name>A0A2Z4UBM4_9FIRM</name>
<dbReference type="NCBIfam" id="TIGR01509">
    <property type="entry name" value="HAD-SF-IA-v3"/>
    <property type="match status" value="1"/>
</dbReference>
<sequence length="227" mass="25976">MLEKIKAVIFDLDGTLVDSMWLWKTIDMEYLSEKGVAVPEDLDTFQEELEGMGFTETAMFFKERFQIEDSLEEIKDTWLRMSRDKYCNEVSLKPGALEFLKELKQRGISVGISSSNSRELITEVLRAHKIEDYFDCITTCCEVPKSKPAPDVYLKTAKGLHAEPQKCLVFEDVPLGILAGKNAGMKVCAIEDAYSKKQEKQKRELADWYVLDYFEVLEREGQKGACV</sequence>
<protein>
    <submittedName>
        <fullName evidence="4">HAD family phosphatase</fullName>
    </submittedName>
</protein>
<evidence type="ECO:0000256" key="1">
    <source>
        <dbReference type="ARBA" id="ARBA00006171"/>
    </source>
</evidence>
<evidence type="ECO:0000313" key="5">
    <source>
        <dbReference type="Proteomes" id="UP000250003"/>
    </source>
</evidence>
<dbReference type="Proteomes" id="UP000250003">
    <property type="component" value="Chromosome"/>
</dbReference>
<reference evidence="5" key="1">
    <citation type="submission" date="2018-06" db="EMBL/GenBank/DDBJ databases">
        <title>Description of Blautia argi sp. nov., a new anaerobic isolated from dog feces.</title>
        <authorList>
            <person name="Chang Y.-H."/>
            <person name="Paek J."/>
            <person name="Shin Y."/>
        </authorList>
    </citation>
    <scope>NUCLEOTIDE SEQUENCE [LARGE SCALE GENOMIC DNA]</scope>
    <source>
        <strain evidence="5">KCTC 15426</strain>
    </source>
</reference>
<dbReference type="GO" id="GO:0046872">
    <property type="term" value="F:metal ion binding"/>
    <property type="evidence" value="ECO:0007669"/>
    <property type="project" value="UniProtKB-KW"/>
</dbReference>
<keyword evidence="5" id="KW-1185">Reference proteome</keyword>
<organism evidence="4 5">
    <name type="scientific">Blautia argi</name>
    <dbReference type="NCBI Taxonomy" id="1912897"/>
    <lineage>
        <taxon>Bacteria</taxon>
        <taxon>Bacillati</taxon>
        <taxon>Bacillota</taxon>
        <taxon>Clostridia</taxon>
        <taxon>Lachnospirales</taxon>
        <taxon>Lachnospiraceae</taxon>
        <taxon>Blautia</taxon>
    </lineage>
</organism>
<dbReference type="SUPFAM" id="SSF56784">
    <property type="entry name" value="HAD-like"/>
    <property type="match status" value="1"/>
</dbReference>
<dbReference type="SFLD" id="SFLDG01129">
    <property type="entry name" value="C1.5:_HAD__Beta-PGM__Phosphata"/>
    <property type="match status" value="1"/>
</dbReference>
<dbReference type="Gene3D" id="3.40.50.1000">
    <property type="entry name" value="HAD superfamily/HAD-like"/>
    <property type="match status" value="1"/>
</dbReference>
<dbReference type="InterPro" id="IPR006439">
    <property type="entry name" value="HAD-SF_hydro_IA"/>
</dbReference>
<dbReference type="PANTHER" id="PTHR18901">
    <property type="entry name" value="2-DEOXYGLUCOSE-6-PHOSPHATE PHOSPHATASE 2"/>
    <property type="match status" value="1"/>
</dbReference>
<dbReference type="PRINTS" id="PR00413">
    <property type="entry name" value="HADHALOGNASE"/>
</dbReference>
<dbReference type="Gene3D" id="1.10.150.240">
    <property type="entry name" value="Putative phosphatase, domain 2"/>
    <property type="match status" value="1"/>
</dbReference>
<dbReference type="AlphaFoldDB" id="A0A2Z4UBM4"/>
<evidence type="ECO:0000313" key="4">
    <source>
        <dbReference type="EMBL" id="AWY98416.1"/>
    </source>
</evidence>
<proteinExistence type="inferred from homology"/>
<dbReference type="PANTHER" id="PTHR18901:SF38">
    <property type="entry name" value="PSEUDOURIDINE-5'-PHOSPHATASE"/>
    <property type="match status" value="1"/>
</dbReference>
<accession>A0A2Z4UBM4</accession>
<dbReference type="InterPro" id="IPR023198">
    <property type="entry name" value="PGP-like_dom2"/>
</dbReference>
<dbReference type="KEGG" id="blau:DQQ01_09935"/>
<dbReference type="GO" id="GO:0016791">
    <property type="term" value="F:phosphatase activity"/>
    <property type="evidence" value="ECO:0007669"/>
    <property type="project" value="TreeGrafter"/>
</dbReference>
<dbReference type="EMBL" id="CP030280">
    <property type="protein sequence ID" value="AWY98416.1"/>
    <property type="molecule type" value="Genomic_DNA"/>
</dbReference>
<evidence type="ECO:0000256" key="2">
    <source>
        <dbReference type="ARBA" id="ARBA00022723"/>
    </source>
</evidence>
<comment type="similarity">
    <text evidence="1">Belongs to the HAD-like hydrolase superfamily. CbbY/CbbZ/Gph/YieH family.</text>
</comment>
<dbReference type="SFLD" id="SFLDS00003">
    <property type="entry name" value="Haloacid_Dehalogenase"/>
    <property type="match status" value="1"/>
</dbReference>
<gene>
    <name evidence="4" type="ORF">DQQ01_09935</name>
</gene>
<dbReference type="InterPro" id="IPR036412">
    <property type="entry name" value="HAD-like_sf"/>
</dbReference>
<keyword evidence="3" id="KW-0378">Hydrolase</keyword>
<dbReference type="OrthoDB" id="9797743at2"/>
<dbReference type="SFLD" id="SFLDG01135">
    <property type="entry name" value="C1.5.6:_HAD__Beta-PGM__Phospha"/>
    <property type="match status" value="1"/>
</dbReference>
<evidence type="ECO:0000256" key="3">
    <source>
        <dbReference type="ARBA" id="ARBA00022801"/>
    </source>
</evidence>
<dbReference type="InterPro" id="IPR023214">
    <property type="entry name" value="HAD_sf"/>
</dbReference>